<reference evidence="1 2" key="2">
    <citation type="submission" date="2019-01" db="EMBL/GenBank/DDBJ databases">
        <title>Motilimonas pumilus sp. nov., isolated from the gut of sea cucumber (Apostichopus japonicus).</title>
        <authorList>
            <person name="Wang F.-Q."/>
            <person name="Ren L.-H."/>
            <person name="Lin Y.-W."/>
            <person name="Sun G.-H."/>
            <person name="Du Z.-J."/>
            <person name="Zhao J.-X."/>
            <person name="Liu X.-J."/>
            <person name="Liu L.-J."/>
        </authorList>
    </citation>
    <scope>NUCLEOTIDE SEQUENCE [LARGE SCALE GENOMIC DNA]</scope>
    <source>
        <strain evidence="1 2">PLHSC7-2</strain>
    </source>
</reference>
<dbReference type="Proteomes" id="UP000283255">
    <property type="component" value="Unassembled WGS sequence"/>
</dbReference>
<gene>
    <name evidence="1" type="ORF">D1Z90_02845</name>
</gene>
<dbReference type="EMBL" id="QZCH01000002">
    <property type="protein sequence ID" value="RJG50433.1"/>
    <property type="molecule type" value="Genomic_DNA"/>
</dbReference>
<proteinExistence type="predicted"/>
<sequence>MTSPTLLVIDRQGQPCDYSYPPEQGEQIAAINQTLIKQKCDTLWLTIKVQTNAQESLDQLFACLRQLYRPLMRQKGCHFWVCWQGQTDPMSEAGAKALTQIAALELAAKQVSINFVSTTERMPDAKRQALLDWPQSRYYTAQSMSLTEG</sequence>
<keyword evidence="2" id="KW-1185">Reference proteome</keyword>
<name>A0A418YIG1_9GAMM</name>
<protein>
    <submittedName>
        <fullName evidence="1">Uncharacterized protein</fullName>
    </submittedName>
</protein>
<dbReference type="OrthoDB" id="5869898at2"/>
<evidence type="ECO:0000313" key="1">
    <source>
        <dbReference type="EMBL" id="RJG50433.1"/>
    </source>
</evidence>
<evidence type="ECO:0000313" key="2">
    <source>
        <dbReference type="Proteomes" id="UP000283255"/>
    </source>
</evidence>
<accession>A0A418YIG1</accession>
<organism evidence="1 2">
    <name type="scientific">Motilimonas pumila</name>
    <dbReference type="NCBI Taxonomy" id="2303987"/>
    <lineage>
        <taxon>Bacteria</taxon>
        <taxon>Pseudomonadati</taxon>
        <taxon>Pseudomonadota</taxon>
        <taxon>Gammaproteobacteria</taxon>
        <taxon>Alteromonadales</taxon>
        <taxon>Alteromonadales genera incertae sedis</taxon>
        <taxon>Motilimonas</taxon>
    </lineage>
</organism>
<dbReference type="RefSeq" id="WP_119909235.1">
    <property type="nucleotide sequence ID" value="NZ_QZCH01000002.1"/>
</dbReference>
<dbReference type="AlphaFoldDB" id="A0A418YIG1"/>
<reference evidence="1 2" key="1">
    <citation type="submission" date="2018-09" db="EMBL/GenBank/DDBJ databases">
        <authorList>
            <person name="Wang F."/>
        </authorList>
    </citation>
    <scope>NUCLEOTIDE SEQUENCE [LARGE SCALE GENOMIC DNA]</scope>
    <source>
        <strain evidence="1 2">PLHSC7-2</strain>
    </source>
</reference>
<comment type="caution">
    <text evidence="1">The sequence shown here is derived from an EMBL/GenBank/DDBJ whole genome shotgun (WGS) entry which is preliminary data.</text>
</comment>